<dbReference type="Gene3D" id="3.30.465.10">
    <property type="match status" value="1"/>
</dbReference>
<evidence type="ECO:0000256" key="5">
    <source>
        <dbReference type="ARBA" id="ARBA00023122"/>
    </source>
</evidence>
<dbReference type="InterPro" id="IPR005170">
    <property type="entry name" value="Transptr-assoc_dom"/>
</dbReference>
<dbReference type="CDD" id="cd04590">
    <property type="entry name" value="CBS_pair_CorC_HlyC_assoc"/>
    <property type="match status" value="1"/>
</dbReference>
<accession>A0A1Y5I5W1</accession>
<feature type="region of interest" description="Disordered" evidence="9">
    <location>
        <begin position="1"/>
        <end position="25"/>
    </location>
</feature>
<dbReference type="Pfam" id="PF01595">
    <property type="entry name" value="CNNM"/>
    <property type="match status" value="1"/>
</dbReference>
<feature type="compositionally biased region" description="Basic and acidic residues" evidence="9">
    <location>
        <begin position="88"/>
        <end position="100"/>
    </location>
</feature>
<dbReference type="PROSITE" id="PS51371">
    <property type="entry name" value="CBS"/>
    <property type="match status" value="2"/>
</dbReference>
<feature type="compositionally biased region" description="Low complexity" evidence="9">
    <location>
        <begin position="1"/>
        <end position="16"/>
    </location>
</feature>
<keyword evidence="3" id="KW-0677">Repeat</keyword>
<feature type="transmembrane region" description="Helical" evidence="10">
    <location>
        <begin position="122"/>
        <end position="143"/>
    </location>
</feature>
<dbReference type="SMART" id="SM01091">
    <property type="entry name" value="CorC_HlyC"/>
    <property type="match status" value="1"/>
</dbReference>
<evidence type="ECO:0000259" key="11">
    <source>
        <dbReference type="PROSITE" id="PS51371"/>
    </source>
</evidence>
<evidence type="ECO:0000256" key="6">
    <source>
        <dbReference type="ARBA" id="ARBA00023136"/>
    </source>
</evidence>
<dbReference type="FunFam" id="3.10.580.10:FF:000002">
    <property type="entry name" value="Magnesium/cobalt efflux protein CorC"/>
    <property type="match status" value="1"/>
</dbReference>
<evidence type="ECO:0000256" key="9">
    <source>
        <dbReference type="SAM" id="MobiDB-lite"/>
    </source>
</evidence>
<evidence type="ECO:0000256" key="4">
    <source>
        <dbReference type="ARBA" id="ARBA00022989"/>
    </source>
</evidence>
<feature type="domain" description="CNNM transmembrane" evidence="12">
    <location>
        <begin position="159"/>
        <end position="346"/>
    </location>
</feature>
<comment type="subcellular location">
    <subcellularLocation>
        <location evidence="1">Membrane</location>
        <topology evidence="1">Multi-pass membrane protein</topology>
    </subcellularLocation>
</comment>
<name>A0A1Y5I5W1_OSTTA</name>
<feature type="domain" description="CBS" evidence="11">
    <location>
        <begin position="365"/>
        <end position="426"/>
    </location>
</feature>
<feature type="region of interest" description="Disordered" evidence="9">
    <location>
        <begin position="581"/>
        <end position="600"/>
    </location>
</feature>
<reference evidence="13" key="1">
    <citation type="submission" date="2017-04" db="EMBL/GenBank/DDBJ databases">
        <title>Population genomics of picophytoplankton unveils novel chromosome hypervariability.</title>
        <authorList>
            <consortium name="DOE Joint Genome Institute"/>
            <person name="Blanc-Mathieu R."/>
            <person name="Krasovec M."/>
            <person name="Hebrard M."/>
            <person name="Yau S."/>
            <person name="Desgranges E."/>
            <person name="Martin J."/>
            <person name="Schackwitz W."/>
            <person name="Kuo A."/>
            <person name="Salin G."/>
            <person name="Donnadieu C."/>
            <person name="Desdevises Y."/>
            <person name="Sanchez-Ferandin S."/>
            <person name="Moreau H."/>
            <person name="Rivals E."/>
            <person name="Grigoriev I.V."/>
            <person name="Grimsley N."/>
            <person name="Eyre-Walker A."/>
            <person name="Piganeau G."/>
        </authorList>
    </citation>
    <scope>NUCLEOTIDE SEQUENCE [LARGE SCALE GENOMIC DNA]</scope>
    <source>
        <strain evidence="13">RCC 1115</strain>
    </source>
</reference>
<dbReference type="GO" id="GO:0050660">
    <property type="term" value="F:flavin adenine dinucleotide binding"/>
    <property type="evidence" value="ECO:0007669"/>
    <property type="project" value="InterPro"/>
</dbReference>
<dbReference type="InterPro" id="IPR044751">
    <property type="entry name" value="Ion_transp-like_CBS"/>
</dbReference>
<dbReference type="Pfam" id="PF00571">
    <property type="entry name" value="CBS"/>
    <property type="match status" value="2"/>
</dbReference>
<dbReference type="PANTHER" id="PTHR22777">
    <property type="entry name" value="HEMOLYSIN-RELATED"/>
    <property type="match status" value="1"/>
</dbReference>
<dbReference type="Gene3D" id="3.10.580.10">
    <property type="entry name" value="CBS-domain"/>
    <property type="match status" value="1"/>
</dbReference>
<feature type="transmembrane region" description="Helical" evidence="10">
    <location>
        <begin position="219"/>
        <end position="238"/>
    </location>
</feature>
<dbReference type="EMBL" id="KZ155831">
    <property type="protein sequence ID" value="OUS43604.1"/>
    <property type="molecule type" value="Genomic_DNA"/>
</dbReference>
<dbReference type="PROSITE" id="PS51846">
    <property type="entry name" value="CNNM"/>
    <property type="match status" value="1"/>
</dbReference>
<dbReference type="InterPro" id="IPR046342">
    <property type="entry name" value="CBS_dom_sf"/>
</dbReference>
<dbReference type="eggNOG" id="KOG2118">
    <property type="taxonomic scope" value="Eukaryota"/>
</dbReference>
<keyword evidence="5 7" id="KW-0129">CBS domain</keyword>
<gene>
    <name evidence="13" type="ORF">BE221DRAFT_194528</name>
</gene>
<feature type="region of interest" description="Disordered" evidence="9">
    <location>
        <begin position="628"/>
        <end position="653"/>
    </location>
</feature>
<feature type="transmembrane region" description="Helical" evidence="10">
    <location>
        <begin position="163"/>
        <end position="183"/>
    </location>
</feature>
<feature type="compositionally biased region" description="Acidic residues" evidence="9">
    <location>
        <begin position="581"/>
        <end position="597"/>
    </location>
</feature>
<feature type="domain" description="CBS" evidence="11">
    <location>
        <begin position="440"/>
        <end position="497"/>
    </location>
</feature>
<evidence type="ECO:0000313" key="13">
    <source>
        <dbReference type="EMBL" id="OUS43604.1"/>
    </source>
</evidence>
<feature type="region of interest" description="Disordered" evidence="9">
    <location>
        <begin position="70"/>
        <end position="104"/>
    </location>
</feature>
<feature type="transmembrane region" description="Helical" evidence="10">
    <location>
        <begin position="250"/>
        <end position="269"/>
    </location>
</feature>
<evidence type="ECO:0000256" key="8">
    <source>
        <dbReference type="PROSITE-ProRule" id="PRU01193"/>
    </source>
</evidence>
<evidence type="ECO:0000256" key="7">
    <source>
        <dbReference type="PROSITE-ProRule" id="PRU00703"/>
    </source>
</evidence>
<dbReference type="InterPro" id="IPR016169">
    <property type="entry name" value="FAD-bd_PCMH_sub2"/>
</dbReference>
<organism evidence="13">
    <name type="scientific">Ostreococcus tauri</name>
    <name type="common">Marine green alga</name>
    <dbReference type="NCBI Taxonomy" id="70448"/>
    <lineage>
        <taxon>Eukaryota</taxon>
        <taxon>Viridiplantae</taxon>
        <taxon>Chlorophyta</taxon>
        <taxon>Mamiellophyceae</taxon>
        <taxon>Mamiellales</taxon>
        <taxon>Bathycoccaceae</taxon>
        <taxon>Ostreococcus</taxon>
    </lineage>
</organism>
<dbReference type="GO" id="GO:0016020">
    <property type="term" value="C:membrane"/>
    <property type="evidence" value="ECO:0007669"/>
    <property type="project" value="UniProtKB-SubCell"/>
</dbReference>
<dbReference type="InterPro" id="IPR000644">
    <property type="entry name" value="CBS_dom"/>
</dbReference>
<dbReference type="InterPro" id="IPR002550">
    <property type="entry name" value="CNNM"/>
</dbReference>
<keyword evidence="4 8" id="KW-1133">Transmembrane helix</keyword>
<dbReference type="PANTHER" id="PTHR22777:SF17">
    <property type="entry name" value="UPF0053 PROTEIN SLL0260"/>
    <property type="match status" value="1"/>
</dbReference>
<dbReference type="Pfam" id="PF03471">
    <property type="entry name" value="CorC_HlyC"/>
    <property type="match status" value="1"/>
</dbReference>
<evidence type="ECO:0000256" key="1">
    <source>
        <dbReference type="ARBA" id="ARBA00004141"/>
    </source>
</evidence>
<sequence>MRAARATPARVAASRTTRARDHGTRRQFGQNVDVNAFSRVQRLRPSAWAALEVTATTTVCAGALTRERATRDGVRGRRGTKTAATRATGERRDGSTRDDGATSPTTVQALIRRARGRRLARLGRLAGVLVASAMAAVTFASRAGATGKGLATLVPNASALEQVLPMLLTAMGLLVASAFFSMAETSITTLYPWKIRELADQEESSGGVFQILRKDVSRFLTTILIGTTFCDILATALVTEAALVVYGDNATTAVTVGLTIVTLLFTEIAPKSVAVQHAVATAKVIATPVYWLSLIVYPVGRIFQWIVNAGFSLFGVETSAEPFVSEEELKLVLAGATKSGEVASSEKNMIQNVLDLEETVVRDVMTPLVQVWGVSVNATLSECRQQWLVHKYSRMPVYDDRVDNIVGMIRANRIMQIAIERINDPERHKPLEEIIVSQVMVDDPYFVPESMSVSKLLRELMFRKTHMCVVVNEFGGVVGIATLEDCVEEIVGEIYDEEDNTKSDEKEEVRDEEPLITVVRPGEYLVDTSVPLWKLAEELSLEIPESPLYETVGGFVCDLFGSIPEQGATITRVYDFIEDEDASDDEESDDETDGLEIDGEHTQRMIILTVTEADTRMVKEIRIDVRRYRKGQDDDSDEESAWADSKPIVPRAL</sequence>
<feature type="transmembrane region" description="Helical" evidence="10">
    <location>
        <begin position="289"/>
        <end position="307"/>
    </location>
</feature>
<keyword evidence="6 8" id="KW-0472">Membrane</keyword>
<dbReference type="InterPro" id="IPR036318">
    <property type="entry name" value="FAD-bd_PCMH-like_sf"/>
</dbReference>
<dbReference type="AlphaFoldDB" id="A0A1Y5I5W1"/>
<evidence type="ECO:0000259" key="12">
    <source>
        <dbReference type="PROSITE" id="PS51846"/>
    </source>
</evidence>
<dbReference type="Proteomes" id="UP000195557">
    <property type="component" value="Unassembled WGS sequence"/>
</dbReference>
<keyword evidence="2 8" id="KW-0812">Transmembrane</keyword>
<dbReference type="SUPFAM" id="SSF56176">
    <property type="entry name" value="FAD-binding/transporter-associated domain-like"/>
    <property type="match status" value="1"/>
</dbReference>
<protein>
    <submittedName>
        <fullName evidence="13">Transporter associated domain-containing protein</fullName>
    </submittedName>
</protein>
<proteinExistence type="predicted"/>
<dbReference type="SUPFAM" id="SSF54631">
    <property type="entry name" value="CBS-domain pair"/>
    <property type="match status" value="1"/>
</dbReference>
<evidence type="ECO:0000256" key="3">
    <source>
        <dbReference type="ARBA" id="ARBA00022737"/>
    </source>
</evidence>
<evidence type="ECO:0000256" key="2">
    <source>
        <dbReference type="ARBA" id="ARBA00022692"/>
    </source>
</evidence>
<evidence type="ECO:0000256" key="10">
    <source>
        <dbReference type="SAM" id="Phobius"/>
    </source>
</evidence>